<organism evidence="4 5">
    <name type="scientific">Mycena indigotica</name>
    <dbReference type="NCBI Taxonomy" id="2126181"/>
    <lineage>
        <taxon>Eukaryota</taxon>
        <taxon>Fungi</taxon>
        <taxon>Dikarya</taxon>
        <taxon>Basidiomycota</taxon>
        <taxon>Agaricomycotina</taxon>
        <taxon>Agaricomycetes</taxon>
        <taxon>Agaricomycetidae</taxon>
        <taxon>Agaricales</taxon>
        <taxon>Marasmiineae</taxon>
        <taxon>Mycenaceae</taxon>
        <taxon>Mycena</taxon>
    </lineage>
</organism>
<dbReference type="AlphaFoldDB" id="A0A8H6VR51"/>
<evidence type="ECO:0000259" key="3">
    <source>
        <dbReference type="Pfam" id="PF21666"/>
    </source>
</evidence>
<evidence type="ECO:0000259" key="2">
    <source>
        <dbReference type="Pfam" id="PF14033"/>
    </source>
</evidence>
<dbReference type="Proteomes" id="UP000636479">
    <property type="component" value="Unassembled WGS sequence"/>
</dbReference>
<accession>A0A8H6VR51</accession>
<dbReference type="InterPro" id="IPR049192">
    <property type="entry name" value="DUF4246_C"/>
</dbReference>
<protein>
    <submittedName>
        <fullName evidence="4">Uncharacterized protein</fullName>
    </submittedName>
</protein>
<proteinExistence type="predicted"/>
<dbReference type="InterPro" id="IPR049207">
    <property type="entry name" value="DUF4246_N"/>
</dbReference>
<feature type="domain" description="DUF4246" evidence="3">
    <location>
        <begin position="6"/>
        <end position="64"/>
    </location>
</feature>
<name>A0A8H6VR51_9AGAR</name>
<reference evidence="4" key="1">
    <citation type="submission" date="2020-05" db="EMBL/GenBank/DDBJ databases">
        <title>Mycena genomes resolve the evolution of fungal bioluminescence.</title>
        <authorList>
            <person name="Tsai I.J."/>
        </authorList>
    </citation>
    <scope>NUCLEOTIDE SEQUENCE</scope>
    <source>
        <strain evidence="4">171206Taipei</strain>
    </source>
</reference>
<dbReference type="GeneID" id="59353022"/>
<dbReference type="PANTHER" id="PTHR33119:SF1">
    <property type="entry name" value="FE2OG DIOXYGENASE DOMAIN-CONTAINING PROTEIN"/>
    <property type="match status" value="1"/>
</dbReference>
<sequence length="612" mass="69418">MAEGVESPYPHPFHADDMMGEGDPGMCSPRTALELRMCALSSHIRQKSRWWEKFCDEAIREKWVVEAKEQQTDLKSWEKLSDNMLNFVMEELGTYHELRDMETGIECGPYDGIYLSDTLISEQLRQELIAAVKPLEQVPPERQDWHPGSDERVLDLVHPSLYPLIFNQSWGLDENDNPMTFPPPSAEELGVDEQFVSQRFQWLSSNFKVAADGNVTLTSPYINNIAPNDALALVPAIEKVMSKAVSLWEHVLAAMRGGQTPERVRRTTDKRYLYDTDDIDCIWPDEPEYPPDGEDEDDWLTSNGGRLVLPDAPMVYDRVLPDYEPVSLRESRLQVIVKLANIMLTPEKPEYGGGIWHVEGMATESIVSTFIYYYEADNIEPCDLRFRMGTSAPGYHGQDDYFCSSVLYGFTRNESCVQDIGSVTTIPHRSIAFPNLYQHQVSPFKLVDPSKPGVRKILVFFLVDPTKEVVSTSDVPPQQLPVLREALLSIAREPTSRLAMLPVELIDLIAKMVPGVMTLAEAKRVREELMQERSLMIADVNKEYFAREFNMWYVLASISGGWVLKHPGRFRPTFWSCSLSRYAVGCNTSGKSLNARFKPGISLTPADTKRVT</sequence>
<evidence type="ECO:0000313" key="4">
    <source>
        <dbReference type="EMBL" id="KAF7288946.1"/>
    </source>
</evidence>
<dbReference type="Pfam" id="PF21666">
    <property type="entry name" value="DUF4246_N"/>
    <property type="match status" value="1"/>
</dbReference>
<feature type="domain" description="DUF4246" evidence="2">
    <location>
        <begin position="83"/>
        <end position="481"/>
    </location>
</feature>
<comment type="caution">
    <text evidence="4">The sequence shown here is derived from an EMBL/GenBank/DDBJ whole genome shotgun (WGS) entry which is preliminary data.</text>
</comment>
<dbReference type="EMBL" id="JACAZF010000018">
    <property type="protein sequence ID" value="KAF7288946.1"/>
    <property type="molecule type" value="Genomic_DNA"/>
</dbReference>
<dbReference type="InterPro" id="IPR025340">
    <property type="entry name" value="DUF4246"/>
</dbReference>
<dbReference type="RefSeq" id="XP_037213098.1">
    <property type="nucleotide sequence ID" value="XM_037370506.1"/>
</dbReference>
<keyword evidence="5" id="KW-1185">Reference proteome</keyword>
<evidence type="ECO:0000256" key="1">
    <source>
        <dbReference type="SAM" id="MobiDB-lite"/>
    </source>
</evidence>
<gene>
    <name evidence="4" type="ORF">MIND_01411000</name>
</gene>
<evidence type="ECO:0000313" key="5">
    <source>
        <dbReference type="Proteomes" id="UP000636479"/>
    </source>
</evidence>
<dbReference type="OrthoDB" id="415532at2759"/>
<feature type="region of interest" description="Disordered" evidence="1">
    <location>
        <begin position="1"/>
        <end position="21"/>
    </location>
</feature>
<dbReference type="Pfam" id="PF14033">
    <property type="entry name" value="DUF4246"/>
    <property type="match status" value="1"/>
</dbReference>
<dbReference type="PANTHER" id="PTHR33119">
    <property type="entry name" value="IFI3P"/>
    <property type="match status" value="1"/>
</dbReference>